<keyword evidence="16" id="KW-1185">Reference proteome</keyword>
<dbReference type="Proteomes" id="UP000578697">
    <property type="component" value="Unassembled WGS sequence"/>
</dbReference>
<dbReference type="EC" id="3.1.30.-" evidence="10"/>
<organism evidence="14 16">
    <name type="scientific">Treponema rectale</name>
    <dbReference type="NCBI Taxonomy" id="744512"/>
    <lineage>
        <taxon>Bacteria</taxon>
        <taxon>Pseudomonadati</taxon>
        <taxon>Spirochaetota</taxon>
        <taxon>Spirochaetia</taxon>
        <taxon>Spirochaetales</taxon>
        <taxon>Treponemataceae</taxon>
        <taxon>Treponema</taxon>
    </lineage>
</organism>
<evidence type="ECO:0000256" key="6">
    <source>
        <dbReference type="ARBA" id="ARBA00022801"/>
    </source>
</evidence>
<dbReference type="InterPro" id="IPR044925">
    <property type="entry name" value="His-Me_finger_sf"/>
</dbReference>
<evidence type="ECO:0000313" key="14">
    <source>
        <dbReference type="EMBL" id="MBB5217870.1"/>
    </source>
</evidence>
<dbReference type="PANTHER" id="PTHR13966:SF5">
    <property type="entry name" value="ENDONUCLEASE G, MITOCHONDRIAL"/>
    <property type="match status" value="1"/>
</dbReference>
<dbReference type="SMART" id="SM00892">
    <property type="entry name" value="Endonuclease_NS"/>
    <property type="match status" value="1"/>
</dbReference>
<dbReference type="SUPFAM" id="SSF54060">
    <property type="entry name" value="His-Me finger endonucleases"/>
    <property type="match status" value="1"/>
</dbReference>
<dbReference type="SMART" id="SM00477">
    <property type="entry name" value="NUC"/>
    <property type="match status" value="1"/>
</dbReference>
<accession>A0A840SAY8</accession>
<reference evidence="15 17" key="1">
    <citation type="submission" date="2018-08" db="EMBL/GenBank/DDBJ databases">
        <title>The first complete genome of Treponema rectale (CHPAT), a commensal spirochete of the bovine rectum.</title>
        <authorList>
            <person name="Staton G.J."/>
            <person name="Clegg S.R."/>
            <person name="Carter S.D."/>
            <person name="Radford A.D."/>
            <person name="Darby A."/>
            <person name="Hall N."/>
            <person name="Birtles R.J."/>
            <person name="Evans N.J."/>
        </authorList>
    </citation>
    <scope>NUCLEOTIDE SEQUENCE [LARGE SCALE GENOMIC DNA]</scope>
    <source>
        <strain evidence="15 17">CHPA</strain>
    </source>
</reference>
<feature type="transmembrane region" description="Helical" evidence="11">
    <location>
        <begin position="7"/>
        <end position="24"/>
    </location>
</feature>
<dbReference type="Gene3D" id="3.40.570.10">
    <property type="entry name" value="Extracellular Endonuclease, subunit A"/>
    <property type="match status" value="1"/>
</dbReference>
<dbReference type="InterPro" id="IPR040255">
    <property type="entry name" value="Non-specific_endonuclease"/>
</dbReference>
<dbReference type="CDD" id="cd00091">
    <property type="entry name" value="NUC"/>
    <property type="match status" value="1"/>
</dbReference>
<dbReference type="Pfam" id="PF01223">
    <property type="entry name" value="Endonuclease_NS"/>
    <property type="match status" value="1"/>
</dbReference>
<dbReference type="GO" id="GO:0004519">
    <property type="term" value="F:endonuclease activity"/>
    <property type="evidence" value="ECO:0007669"/>
    <property type="project" value="UniProtKB-UniRule"/>
</dbReference>
<dbReference type="InterPro" id="IPR001604">
    <property type="entry name" value="Endo_G_ENPP1-like_dom"/>
</dbReference>
<proteinExistence type="inferred from homology"/>
<evidence type="ECO:0000259" key="13">
    <source>
        <dbReference type="SMART" id="SM00892"/>
    </source>
</evidence>
<evidence type="ECO:0000256" key="9">
    <source>
        <dbReference type="PIRSR" id="PIRSR640255-2"/>
    </source>
</evidence>
<keyword evidence="5 10" id="KW-0255">Endonuclease</keyword>
<evidence type="ECO:0000256" key="8">
    <source>
        <dbReference type="PIRSR" id="PIRSR640255-1"/>
    </source>
</evidence>
<dbReference type="GO" id="GO:0046872">
    <property type="term" value="F:metal ion binding"/>
    <property type="evidence" value="ECO:0007669"/>
    <property type="project" value="UniProtKB-KW"/>
</dbReference>
<dbReference type="InterPro" id="IPR044929">
    <property type="entry name" value="DNA/RNA_non-sp_Endonuclease_sf"/>
</dbReference>
<gene>
    <name evidence="15" type="ORF">DYE49_08035</name>
    <name evidence="14" type="ORF">HNP77_000214</name>
</gene>
<evidence type="ECO:0000256" key="5">
    <source>
        <dbReference type="ARBA" id="ARBA00022759"/>
    </source>
</evidence>
<dbReference type="PROSITE" id="PS01070">
    <property type="entry name" value="NUCLEASE_NON_SPEC"/>
    <property type="match status" value="1"/>
</dbReference>
<dbReference type="InterPro" id="IPR018524">
    <property type="entry name" value="DNA/RNA_endonuclease_AS"/>
</dbReference>
<keyword evidence="6 10" id="KW-0378">Hydrolase</keyword>
<evidence type="ECO:0000313" key="15">
    <source>
        <dbReference type="EMBL" id="QOS40406.1"/>
    </source>
</evidence>
<dbReference type="KEGG" id="trc:DYE49_08035"/>
<comment type="cofactor">
    <cofactor evidence="1 10">
        <name>Mg(2+)</name>
        <dbReference type="ChEBI" id="CHEBI:18420"/>
    </cofactor>
</comment>
<keyword evidence="11" id="KW-0472">Membrane</keyword>
<evidence type="ECO:0000256" key="3">
    <source>
        <dbReference type="ARBA" id="ARBA00022722"/>
    </source>
</evidence>
<evidence type="ECO:0000256" key="1">
    <source>
        <dbReference type="ARBA" id="ARBA00001946"/>
    </source>
</evidence>
<dbReference type="InterPro" id="IPR020821">
    <property type="entry name" value="ENPP1-3/EXOG-like_nuc-like"/>
</dbReference>
<dbReference type="EMBL" id="JACHFR010000001">
    <property type="protein sequence ID" value="MBB5217870.1"/>
    <property type="molecule type" value="Genomic_DNA"/>
</dbReference>
<reference evidence="14 16" key="2">
    <citation type="submission" date="2020-08" db="EMBL/GenBank/DDBJ databases">
        <title>Genomic Encyclopedia of Type Strains, Phase IV (KMG-IV): sequencing the most valuable type-strain genomes for metagenomic binning, comparative biology and taxonomic classification.</title>
        <authorList>
            <person name="Goeker M."/>
        </authorList>
    </citation>
    <scope>NUCLEOTIDE SEQUENCE [LARGE SCALE GENOMIC DNA]</scope>
    <source>
        <strain evidence="14 16">DSM 103679</strain>
    </source>
</reference>
<dbReference type="GO" id="GO:0016787">
    <property type="term" value="F:hydrolase activity"/>
    <property type="evidence" value="ECO:0007669"/>
    <property type="project" value="UniProtKB-KW"/>
</dbReference>
<feature type="active site" description="Proton acceptor" evidence="8">
    <location>
        <position position="125"/>
    </location>
</feature>
<evidence type="ECO:0000313" key="16">
    <source>
        <dbReference type="Proteomes" id="UP000578697"/>
    </source>
</evidence>
<sequence length="275" mass="31411">MSASRKKIILIVVIELILICLLLYRNSRKSQAQTPVPEVSDLELPLCEAVINGGNCPDHEIHSYAGFRLCYRESYEVAEWVSYTVTKDELVKESGRTNDFREDESISTGSASPADYYRSGYDRGHLAPAADMAWSRESMSESFYMSNMTPQTPAFNRKIWMYLESQVRIWAERYGEVTVVTGPVLDKKASEYKTIGENEVCVPEWFYKVLLVKTEEGNVETVGFLIPNEGWTGTFWDYAVTVDEVETRTSLDFFSVLDDEIENQAEGTFNLNCWK</sequence>
<dbReference type="Proteomes" id="UP000593591">
    <property type="component" value="Chromosome"/>
</dbReference>
<protein>
    <recommendedName>
        <fullName evidence="10">Endonuclease</fullName>
        <ecNumber evidence="10">3.1.30.-</ecNumber>
    </recommendedName>
</protein>
<dbReference type="AlphaFoldDB" id="A0A840SAY8"/>
<keyword evidence="7" id="KW-0460">Magnesium</keyword>
<dbReference type="PANTHER" id="PTHR13966">
    <property type="entry name" value="ENDONUCLEASE RELATED"/>
    <property type="match status" value="1"/>
</dbReference>
<evidence type="ECO:0000256" key="2">
    <source>
        <dbReference type="ARBA" id="ARBA00010052"/>
    </source>
</evidence>
<keyword evidence="11" id="KW-0812">Transmembrane</keyword>
<name>A0A840SAY8_9SPIR</name>
<evidence type="ECO:0000313" key="17">
    <source>
        <dbReference type="Proteomes" id="UP000593591"/>
    </source>
</evidence>
<dbReference type="EMBL" id="CP031517">
    <property type="protein sequence ID" value="QOS40406.1"/>
    <property type="molecule type" value="Genomic_DNA"/>
</dbReference>
<feature type="binding site" evidence="9">
    <location>
        <position position="156"/>
    </location>
    <ligand>
        <name>Mg(2+)</name>
        <dbReference type="ChEBI" id="CHEBI:18420"/>
        <note>catalytic</note>
    </ligand>
</feature>
<keyword evidence="3 10" id="KW-0540">Nuclease</keyword>
<feature type="domain" description="ENPP1-3/EXOG-like endonuclease/phosphodiesterase" evidence="12">
    <location>
        <begin position="64"/>
        <end position="260"/>
    </location>
</feature>
<keyword evidence="4 9" id="KW-0479">Metal-binding</keyword>
<dbReference type="GO" id="GO:0003676">
    <property type="term" value="F:nucleic acid binding"/>
    <property type="evidence" value="ECO:0007669"/>
    <property type="project" value="InterPro"/>
</dbReference>
<evidence type="ECO:0000256" key="4">
    <source>
        <dbReference type="ARBA" id="ARBA00022723"/>
    </source>
</evidence>
<evidence type="ECO:0000256" key="10">
    <source>
        <dbReference type="RuleBase" id="RU366055"/>
    </source>
</evidence>
<dbReference type="RefSeq" id="WP_184651314.1">
    <property type="nucleotide sequence ID" value="NZ_JACHFR010000001.1"/>
</dbReference>
<feature type="domain" description="DNA/RNA non-specific endonuclease/pyrophosphatase/phosphodiesterase" evidence="13">
    <location>
        <begin position="63"/>
        <end position="260"/>
    </location>
</feature>
<keyword evidence="11" id="KW-1133">Transmembrane helix</keyword>
<comment type="similarity">
    <text evidence="2 10">Belongs to the DNA/RNA non-specific endonuclease family.</text>
</comment>
<evidence type="ECO:0000256" key="11">
    <source>
        <dbReference type="SAM" id="Phobius"/>
    </source>
</evidence>
<evidence type="ECO:0000259" key="12">
    <source>
        <dbReference type="SMART" id="SM00477"/>
    </source>
</evidence>
<evidence type="ECO:0000256" key="7">
    <source>
        <dbReference type="ARBA" id="ARBA00022842"/>
    </source>
</evidence>